<dbReference type="AlphaFoldDB" id="A0A0A2V0F9"/>
<evidence type="ECO:0000313" key="2">
    <source>
        <dbReference type="EMBL" id="KGP92503.1"/>
    </source>
</evidence>
<keyword evidence="2" id="KW-0808">Transferase</keyword>
<dbReference type="InterPro" id="IPR000182">
    <property type="entry name" value="GNAT_dom"/>
</dbReference>
<dbReference type="eggNOG" id="COG0456">
    <property type="taxonomic scope" value="Bacteria"/>
</dbReference>
<dbReference type="STRING" id="1385513.N780_14000"/>
<gene>
    <name evidence="2" type="ORF">N780_14000</name>
</gene>
<dbReference type="OrthoDB" id="46888at2"/>
<dbReference type="EMBL" id="AVBG01000002">
    <property type="protein sequence ID" value="KGP92503.1"/>
    <property type="molecule type" value="Genomic_DNA"/>
</dbReference>
<evidence type="ECO:0000313" key="3">
    <source>
        <dbReference type="Proteomes" id="UP000030153"/>
    </source>
</evidence>
<reference evidence="2 3" key="1">
    <citation type="submission" date="2013-08" db="EMBL/GenBank/DDBJ databases">
        <title>Genome of Pontibacillus chungwhensis.</title>
        <authorList>
            <person name="Wang Q."/>
            <person name="Wang G."/>
        </authorList>
    </citation>
    <scope>NUCLEOTIDE SEQUENCE [LARGE SCALE GENOMIC DNA]</scope>
    <source>
        <strain evidence="2 3">BH030062</strain>
    </source>
</reference>
<dbReference type="SUPFAM" id="SSF55729">
    <property type="entry name" value="Acyl-CoA N-acyltransferases (Nat)"/>
    <property type="match status" value="1"/>
</dbReference>
<organism evidence="2 3">
    <name type="scientific">Pontibacillus chungwhensis BH030062</name>
    <dbReference type="NCBI Taxonomy" id="1385513"/>
    <lineage>
        <taxon>Bacteria</taxon>
        <taxon>Bacillati</taxon>
        <taxon>Bacillota</taxon>
        <taxon>Bacilli</taxon>
        <taxon>Bacillales</taxon>
        <taxon>Bacillaceae</taxon>
        <taxon>Pontibacillus</taxon>
    </lineage>
</organism>
<feature type="domain" description="N-acetyltransferase" evidence="1">
    <location>
        <begin position="3"/>
        <end position="148"/>
    </location>
</feature>
<dbReference type="Gene3D" id="3.40.630.30">
    <property type="match status" value="1"/>
</dbReference>
<accession>A0A0A2V0F9</accession>
<dbReference type="Proteomes" id="UP000030153">
    <property type="component" value="Unassembled WGS sequence"/>
</dbReference>
<evidence type="ECO:0000259" key="1">
    <source>
        <dbReference type="PROSITE" id="PS51186"/>
    </source>
</evidence>
<dbReference type="GO" id="GO:0016747">
    <property type="term" value="F:acyltransferase activity, transferring groups other than amino-acyl groups"/>
    <property type="evidence" value="ECO:0007669"/>
    <property type="project" value="InterPro"/>
</dbReference>
<dbReference type="RefSeq" id="WP_036780126.1">
    <property type="nucleotide sequence ID" value="NZ_AVBG01000002.1"/>
</dbReference>
<keyword evidence="3" id="KW-1185">Reference proteome</keyword>
<dbReference type="PROSITE" id="PS51186">
    <property type="entry name" value="GNAT"/>
    <property type="match status" value="1"/>
</dbReference>
<name>A0A0A2V0F9_9BACI</name>
<sequence>MIERLQNNLPDVAKEIIELQKRSYPIEARLLGVKKLPPMADTAEQIENTNEMFFGYREENRLLGVIGCEELREVNVLARLAVHPDYLQQGIASRLLEHLLEEVPLPLEVMTGRSNTPAIELYEKYGFHYEGDSVMTEEGIELVRLVKT</sequence>
<dbReference type="CDD" id="cd04301">
    <property type="entry name" value="NAT_SF"/>
    <property type="match status" value="1"/>
</dbReference>
<dbReference type="InterPro" id="IPR016181">
    <property type="entry name" value="Acyl_CoA_acyltransferase"/>
</dbReference>
<proteinExistence type="predicted"/>
<protein>
    <submittedName>
        <fullName evidence="2">GCN5 family acetyltransferase</fullName>
    </submittedName>
</protein>
<dbReference type="Pfam" id="PF00583">
    <property type="entry name" value="Acetyltransf_1"/>
    <property type="match status" value="1"/>
</dbReference>
<comment type="caution">
    <text evidence="2">The sequence shown here is derived from an EMBL/GenBank/DDBJ whole genome shotgun (WGS) entry which is preliminary data.</text>
</comment>